<dbReference type="AlphaFoldDB" id="A0A1E3ERV6"/>
<sequence>MANFGWTRGNKPAQAEDAASDLRGLTDPLAFLAALDKVVPRYLDLADNGVLVYPACKRKSGDLLGDIGAIWEHTRLEAMRYVPMVPRQDISLLVDPARQAEMIDAFLRQRAHDKTVVDFTGTAIEDYGIAIYAGLNWLNHCGALVGADPQKFSGTLRSFRRVMVVAQQWWAIDGAAERCRQLLEARERPPLVFFLLWAECTNLAREIAIAAAGPNATEDTISRMRAAEDPEQLT</sequence>
<dbReference type="eggNOG" id="ENOG5030V6Z">
    <property type="taxonomic scope" value="Bacteria"/>
</dbReference>
<evidence type="ECO:0000313" key="2">
    <source>
        <dbReference type="EMBL" id="MEY9319975.1"/>
    </source>
</evidence>
<gene>
    <name evidence="2" type="ORF">ABIF29_006774</name>
    <name evidence="1" type="ORF">JOH49_004452</name>
</gene>
<dbReference type="Proteomes" id="UP001565471">
    <property type="component" value="Unassembled WGS sequence"/>
</dbReference>
<dbReference type="RefSeq" id="WP_016846187.1">
    <property type="nucleotide sequence ID" value="NZ_BJNL01000016.1"/>
</dbReference>
<comment type="caution">
    <text evidence="1">The sequence shown here is derived from an EMBL/GenBank/DDBJ whole genome shotgun (WGS) entry which is preliminary data.</text>
</comment>
<dbReference type="OrthoDB" id="8211334at2"/>
<proteinExistence type="predicted"/>
<keyword evidence="4" id="KW-1185">Reference proteome</keyword>
<dbReference type="Proteomes" id="UP000673383">
    <property type="component" value="Unassembled WGS sequence"/>
</dbReference>
<evidence type="ECO:0000313" key="4">
    <source>
        <dbReference type="Proteomes" id="UP001565471"/>
    </source>
</evidence>
<protein>
    <submittedName>
        <fullName evidence="1">Uncharacterized protein</fullName>
    </submittedName>
</protein>
<evidence type="ECO:0000313" key="1">
    <source>
        <dbReference type="EMBL" id="MBP1294699.1"/>
    </source>
</evidence>
<dbReference type="STRING" id="29448.QU41_28105"/>
<organism evidence="1 3">
    <name type="scientific">Bradyrhizobium elkanii</name>
    <dbReference type="NCBI Taxonomy" id="29448"/>
    <lineage>
        <taxon>Bacteria</taxon>
        <taxon>Pseudomonadati</taxon>
        <taxon>Pseudomonadota</taxon>
        <taxon>Alphaproteobacteria</taxon>
        <taxon>Hyphomicrobiales</taxon>
        <taxon>Nitrobacteraceae</taxon>
        <taxon>Bradyrhizobium</taxon>
    </lineage>
</organism>
<accession>A0A1E3ERV6</accession>
<reference evidence="1" key="1">
    <citation type="submission" date="2021-02" db="EMBL/GenBank/DDBJ databases">
        <title>Genomic Encyclopedia of Type Strains, Phase IV (KMG-V): Genome sequencing to study the core and pangenomes of soil and plant-associated prokaryotes.</title>
        <authorList>
            <person name="Whitman W."/>
        </authorList>
    </citation>
    <scope>NUCLEOTIDE SEQUENCE</scope>
    <source>
        <strain evidence="1">USDA 406</strain>
    </source>
</reference>
<reference evidence="2 4" key="2">
    <citation type="submission" date="2024-07" db="EMBL/GenBank/DDBJ databases">
        <title>Genomic Encyclopedia of Type Strains, Phase V (KMG-V): Genome sequencing to study the core and pangenomes of soil and plant-associated prokaryotes.</title>
        <authorList>
            <person name="Whitman W."/>
        </authorList>
    </citation>
    <scope>NUCLEOTIDE SEQUENCE [LARGE SCALE GENOMIC DNA]</scope>
    <source>
        <strain evidence="2 4">USDA 415</strain>
    </source>
</reference>
<dbReference type="GeneID" id="92952095"/>
<dbReference type="EMBL" id="JAFICZ010000001">
    <property type="protein sequence ID" value="MBP1294699.1"/>
    <property type="molecule type" value="Genomic_DNA"/>
</dbReference>
<name>A0A1E3ERV6_BRAEL</name>
<dbReference type="EMBL" id="JBGBZA010000002">
    <property type="protein sequence ID" value="MEY9319975.1"/>
    <property type="molecule type" value="Genomic_DNA"/>
</dbReference>
<evidence type="ECO:0000313" key="3">
    <source>
        <dbReference type="Proteomes" id="UP000673383"/>
    </source>
</evidence>